<comment type="caution">
    <text evidence="2">The sequence shown here is derived from an EMBL/GenBank/DDBJ whole genome shotgun (WGS) entry which is preliminary data.</text>
</comment>
<dbReference type="STRING" id="1925020.BTA30_01365"/>
<name>A0A5M8RRP2_9BACI</name>
<feature type="compositionally biased region" description="Basic and acidic residues" evidence="1">
    <location>
        <begin position="77"/>
        <end position="92"/>
    </location>
</feature>
<evidence type="ECO:0008006" key="4">
    <source>
        <dbReference type="Google" id="ProtNLM"/>
    </source>
</evidence>
<evidence type="ECO:0000256" key="1">
    <source>
        <dbReference type="SAM" id="MobiDB-lite"/>
    </source>
</evidence>
<protein>
    <recommendedName>
        <fullName evidence="4">YwqI/YxiC family protein</fullName>
    </recommendedName>
</protein>
<gene>
    <name evidence="2" type="ORF">DX927_16865</name>
</gene>
<evidence type="ECO:0000313" key="2">
    <source>
        <dbReference type="EMBL" id="KAA6449544.1"/>
    </source>
</evidence>
<dbReference type="EMBL" id="QSND01000003">
    <property type="protein sequence ID" value="KAA6449544.1"/>
    <property type="molecule type" value="Genomic_DNA"/>
</dbReference>
<proteinExistence type="predicted"/>
<evidence type="ECO:0000313" key="3">
    <source>
        <dbReference type="Proteomes" id="UP000324326"/>
    </source>
</evidence>
<dbReference type="InterPro" id="IPR046318">
    <property type="entry name" value="DUF5344"/>
</dbReference>
<reference evidence="2 3" key="1">
    <citation type="submission" date="2018-08" db="EMBL/GenBank/DDBJ databases">
        <title>Bacillus phenotypic plasticity.</title>
        <authorList>
            <person name="Hurtado E."/>
        </authorList>
    </citation>
    <scope>NUCLEOTIDE SEQUENCE [LARGE SCALE GENOMIC DNA]</scope>
    <source>
        <strain evidence="2 3">427</strain>
    </source>
</reference>
<dbReference type="Proteomes" id="UP000324326">
    <property type="component" value="Unassembled WGS sequence"/>
</dbReference>
<organism evidence="2 3">
    <name type="scientific">Bacillus swezeyi</name>
    <dbReference type="NCBI Taxonomy" id="1925020"/>
    <lineage>
        <taxon>Bacteria</taxon>
        <taxon>Bacillati</taxon>
        <taxon>Bacillota</taxon>
        <taxon>Bacilli</taxon>
        <taxon>Bacillales</taxon>
        <taxon>Bacillaceae</taxon>
        <taxon>Bacillus</taxon>
    </lineage>
</organism>
<dbReference type="AlphaFoldDB" id="A0A5M8RRP2"/>
<dbReference type="RefSeq" id="WP_148958789.1">
    <property type="nucleotide sequence ID" value="NZ_QSND01000003.1"/>
</dbReference>
<accession>A0A5M8RRP2</accession>
<sequence>MSQEIKVKTGEVKEALSKLQHSAEALKPNVPTDIKGKNNLDVVKKIEDMNKDLKELTKAYVSALSKQIAQTESAVETMKDTDKKLASSIKAE</sequence>
<feature type="region of interest" description="Disordered" evidence="1">
    <location>
        <begin position="71"/>
        <end position="92"/>
    </location>
</feature>
<dbReference type="Pfam" id="PF17279">
    <property type="entry name" value="DUF5344"/>
    <property type="match status" value="1"/>
</dbReference>